<keyword evidence="2" id="KW-0614">Plasmid</keyword>
<proteinExistence type="predicted"/>
<reference evidence="3" key="1">
    <citation type="submission" date="2008-04" db="EMBL/GenBank/DDBJ databases">
        <title>Complete sequence of plasmid 1 of Nostoc punctiforme ATCC 29133.</title>
        <authorList>
            <consortium name="US DOE Joint Genome Institute"/>
            <person name="Copeland A."/>
            <person name="Lucas S."/>
            <person name="Lapidus A."/>
            <person name="Glavina del Rio T."/>
            <person name="Dalin E."/>
            <person name="Tice H."/>
            <person name="Pitluck S."/>
            <person name="Chain P."/>
            <person name="Malfatti S."/>
            <person name="Shin M."/>
            <person name="Vergez L."/>
            <person name="Schmutz J."/>
            <person name="Larimer F."/>
            <person name="Land M."/>
            <person name="Hauser L."/>
            <person name="Kyrpides N."/>
            <person name="Kim E."/>
            <person name="Meeks J.C."/>
            <person name="Elhai J."/>
            <person name="Campbell E.L."/>
            <person name="Thiel T."/>
            <person name="Longmire J."/>
            <person name="Potts M."/>
            <person name="Atlas R."/>
        </authorList>
    </citation>
    <scope>NUCLEOTIDE SEQUENCE [LARGE SCALE GENOMIC DNA]</scope>
    <source>
        <strain evidence="3">ATCC 29133 / PCC 73102</strain>
        <plasmid evidence="3">Plasmid pNPUN01</plasmid>
    </source>
</reference>
<dbReference type="Proteomes" id="UP000001191">
    <property type="component" value="Plasmid pNPUN01"/>
</dbReference>
<organism evidence="2 3">
    <name type="scientific">Nostoc punctiforme (strain ATCC 29133 / PCC 73102)</name>
    <dbReference type="NCBI Taxonomy" id="63737"/>
    <lineage>
        <taxon>Bacteria</taxon>
        <taxon>Bacillati</taxon>
        <taxon>Cyanobacteriota</taxon>
        <taxon>Cyanophyceae</taxon>
        <taxon>Nostocales</taxon>
        <taxon>Nostocaceae</taxon>
        <taxon>Nostoc</taxon>
    </lineage>
</organism>
<evidence type="ECO:0000313" key="2">
    <source>
        <dbReference type="EMBL" id="ACC85033.1"/>
    </source>
</evidence>
<geneLocation type="plasmid" evidence="2 3">
    <name>pNPUN01</name>
</geneLocation>
<gene>
    <name evidence="2" type="ordered locus">Npun_AF170</name>
</gene>
<evidence type="ECO:0000259" key="1">
    <source>
        <dbReference type="Pfam" id="PF19631"/>
    </source>
</evidence>
<dbReference type="RefSeq" id="WP_012413050.1">
    <property type="nucleotide sequence ID" value="NC_010631.1"/>
</dbReference>
<evidence type="ECO:0000313" key="3">
    <source>
        <dbReference type="Proteomes" id="UP000001191"/>
    </source>
</evidence>
<protein>
    <recommendedName>
        <fullName evidence="1">Trypsin-co-occurring domain-containing protein</fullName>
    </recommendedName>
</protein>
<dbReference type="OrthoDB" id="531952at2"/>
<dbReference type="EnsemblBacteria" id="ACC85033">
    <property type="protein sequence ID" value="ACC85033"/>
    <property type="gene ID" value="Npun_AF170"/>
</dbReference>
<dbReference type="PhylomeDB" id="B2JAS9"/>
<feature type="domain" description="Trypsin-co-occurring" evidence="1">
    <location>
        <begin position="7"/>
        <end position="80"/>
    </location>
</feature>
<dbReference type="EMBL" id="CP001038">
    <property type="protein sequence ID" value="ACC85033.1"/>
    <property type="molecule type" value="Genomic_DNA"/>
</dbReference>
<sequence>MPEENSIGLAELIEQIKQELLSTEVEGEKPIPLFSVDQVSLELQVTARKEGKAGIKVYVVELGGGGSRDDVQKVTVTLTPLLSKEERIALYKTRYPQKWKLLEETSIEGLLKGSNDEPLGDLLG</sequence>
<accession>B2JAS9</accession>
<dbReference type="InterPro" id="IPR045608">
    <property type="entry name" value="Trypco2"/>
</dbReference>
<dbReference type="HOGENOM" id="CLU_2072112_0_0_3"/>
<name>B2JAS9_NOSP7</name>
<dbReference type="AlphaFoldDB" id="B2JAS9"/>
<keyword evidence="3" id="KW-1185">Reference proteome</keyword>
<dbReference type="Pfam" id="PF19631">
    <property type="entry name" value="Trypco2"/>
    <property type="match status" value="1"/>
</dbReference>
<dbReference type="KEGG" id="npu:Npun_AF170"/>